<reference evidence="4" key="1">
    <citation type="submission" date="2025-08" db="UniProtKB">
        <authorList>
            <consortium name="RefSeq"/>
        </authorList>
    </citation>
    <scope>IDENTIFICATION</scope>
    <source>
        <tissue evidence="4">Gonads</tissue>
    </source>
</reference>
<protein>
    <submittedName>
        <fullName evidence="4">Oxidoreductase-like domain-containing protein 1</fullName>
    </submittedName>
</protein>
<keyword evidence="3" id="KW-1185">Reference proteome</keyword>
<feature type="domain" description="Oxidoreductase-like" evidence="2">
    <location>
        <begin position="100"/>
        <end position="130"/>
    </location>
</feature>
<sequence>MSFAIKLCTRNVTKPSVYASVVLMKPVVQDSTKNCLCTSIQRAITTVQKPASSFRKPRSKKDEEKDIANSPHFQTLVEDTHHEDEKRAHATLDLVPGKGPPPEPPTYCCMSGCANCVYLTYAQELLDYYKDGGEKAKQAIKEQVKDPNLQMFLLMEMNLL</sequence>
<dbReference type="GeneID" id="106156349"/>
<gene>
    <name evidence="4" type="primary">LOC106156349</name>
</gene>
<organism evidence="3 4">
    <name type="scientific">Lingula anatina</name>
    <name type="common">Brachiopod</name>
    <name type="synonym">Lingula unguis</name>
    <dbReference type="NCBI Taxonomy" id="7574"/>
    <lineage>
        <taxon>Eukaryota</taxon>
        <taxon>Metazoa</taxon>
        <taxon>Spiralia</taxon>
        <taxon>Lophotrochozoa</taxon>
        <taxon>Brachiopoda</taxon>
        <taxon>Linguliformea</taxon>
        <taxon>Lingulata</taxon>
        <taxon>Lingulida</taxon>
        <taxon>Linguloidea</taxon>
        <taxon>Lingulidae</taxon>
        <taxon>Lingula</taxon>
    </lineage>
</organism>
<dbReference type="PANTHER" id="PTHR21193">
    <property type="entry name" value="OXIDOREDUCTASE-LIKE DOMAIN-CONTAINING PROTEIN 1"/>
    <property type="match status" value="1"/>
</dbReference>
<dbReference type="PANTHER" id="PTHR21193:SF3">
    <property type="entry name" value="OXIDOREDUCTASE-LIKE DOMAIN-CONTAINING PROTEIN 1"/>
    <property type="match status" value="1"/>
</dbReference>
<feature type="region of interest" description="Disordered" evidence="1">
    <location>
        <begin position="49"/>
        <end position="98"/>
    </location>
</feature>
<evidence type="ECO:0000259" key="2">
    <source>
        <dbReference type="Pfam" id="PF09791"/>
    </source>
</evidence>
<dbReference type="GO" id="GO:0005739">
    <property type="term" value="C:mitochondrion"/>
    <property type="evidence" value="ECO:0007669"/>
    <property type="project" value="TreeGrafter"/>
</dbReference>
<evidence type="ECO:0000256" key="1">
    <source>
        <dbReference type="SAM" id="MobiDB-lite"/>
    </source>
</evidence>
<dbReference type="Proteomes" id="UP000085678">
    <property type="component" value="Unplaced"/>
</dbReference>
<feature type="compositionally biased region" description="Basic and acidic residues" evidence="1">
    <location>
        <begin position="78"/>
        <end position="90"/>
    </location>
</feature>
<evidence type="ECO:0000313" key="3">
    <source>
        <dbReference type="Proteomes" id="UP000085678"/>
    </source>
</evidence>
<name>A0A1S3HLW6_LINAN</name>
<proteinExistence type="predicted"/>
<dbReference type="InterPro" id="IPR039251">
    <property type="entry name" value="OXLD1"/>
</dbReference>
<evidence type="ECO:0000313" key="4">
    <source>
        <dbReference type="RefSeq" id="XP_013387017.1"/>
    </source>
</evidence>
<dbReference type="InterPro" id="IPR019180">
    <property type="entry name" value="Oxidoreductase-like_N"/>
</dbReference>
<dbReference type="InParanoid" id="A0A1S3HLW6"/>
<dbReference type="OrthoDB" id="10064411at2759"/>
<dbReference type="KEGG" id="lak:106156349"/>
<dbReference type="Pfam" id="PF09791">
    <property type="entry name" value="Oxidored-like"/>
    <property type="match status" value="1"/>
</dbReference>
<accession>A0A1S3HLW6</accession>
<dbReference type="AlphaFoldDB" id="A0A1S3HLW6"/>
<dbReference type="RefSeq" id="XP_013387017.1">
    <property type="nucleotide sequence ID" value="XM_013531563.1"/>
</dbReference>